<comment type="caution">
    <text evidence="1">The sequence shown here is derived from an EMBL/GenBank/DDBJ whole genome shotgun (WGS) entry which is preliminary data.</text>
</comment>
<dbReference type="EMBL" id="BAABAH010000009">
    <property type="protein sequence ID" value="GAA3823439.1"/>
    <property type="molecule type" value="Genomic_DNA"/>
</dbReference>
<reference evidence="2" key="1">
    <citation type="journal article" date="2019" name="Int. J. Syst. Evol. Microbiol.">
        <title>The Global Catalogue of Microorganisms (GCM) 10K type strain sequencing project: providing services to taxonomists for standard genome sequencing and annotation.</title>
        <authorList>
            <consortium name="The Broad Institute Genomics Platform"/>
            <consortium name="The Broad Institute Genome Sequencing Center for Infectious Disease"/>
            <person name="Wu L."/>
            <person name="Ma J."/>
        </authorList>
    </citation>
    <scope>NUCLEOTIDE SEQUENCE [LARGE SCALE GENOMIC DNA]</scope>
    <source>
        <strain evidence="2">JCM 16953</strain>
    </source>
</reference>
<accession>A0ABP7IPJ0</accession>
<evidence type="ECO:0000313" key="2">
    <source>
        <dbReference type="Proteomes" id="UP001501821"/>
    </source>
</evidence>
<dbReference type="RefSeq" id="WP_344776102.1">
    <property type="nucleotide sequence ID" value="NZ_BAABAH010000009.1"/>
</dbReference>
<name>A0ABP7IPJ0_9ACTN</name>
<evidence type="ECO:0008006" key="3">
    <source>
        <dbReference type="Google" id="ProtNLM"/>
    </source>
</evidence>
<evidence type="ECO:0000313" key="1">
    <source>
        <dbReference type="EMBL" id="GAA3823439.1"/>
    </source>
</evidence>
<keyword evidence="2" id="KW-1185">Reference proteome</keyword>
<sequence length="85" mass="9002">MTAAPPRIPQASLREEWSATYVAWRGTLSPGAVPTVATSAARSERSAQRNGRVAEALLRLASDPRATAEERALAARKAADLLVSC</sequence>
<proteinExistence type="predicted"/>
<gene>
    <name evidence="1" type="ORF">GCM10022242_26160</name>
</gene>
<protein>
    <recommendedName>
        <fullName evidence="3">DUF222 domain-containing protein</fullName>
    </recommendedName>
</protein>
<organism evidence="1 2">
    <name type="scientific">Nocardioides panacisoli</name>
    <dbReference type="NCBI Taxonomy" id="627624"/>
    <lineage>
        <taxon>Bacteria</taxon>
        <taxon>Bacillati</taxon>
        <taxon>Actinomycetota</taxon>
        <taxon>Actinomycetes</taxon>
        <taxon>Propionibacteriales</taxon>
        <taxon>Nocardioidaceae</taxon>
        <taxon>Nocardioides</taxon>
    </lineage>
</organism>
<dbReference type="Proteomes" id="UP001501821">
    <property type="component" value="Unassembled WGS sequence"/>
</dbReference>